<name>A0ABQ4RT81_9HYPH</name>
<protein>
    <submittedName>
        <fullName evidence="1">Uncharacterized protein</fullName>
    </submittedName>
</protein>
<organism evidence="1 2">
    <name type="scientific">Methylobacterium iners</name>
    <dbReference type="NCBI Taxonomy" id="418707"/>
    <lineage>
        <taxon>Bacteria</taxon>
        <taxon>Pseudomonadati</taxon>
        <taxon>Pseudomonadota</taxon>
        <taxon>Alphaproteobacteria</taxon>
        <taxon>Hyphomicrobiales</taxon>
        <taxon>Methylobacteriaceae</taxon>
        <taxon>Methylobacterium</taxon>
    </lineage>
</organism>
<reference evidence="1" key="2">
    <citation type="submission" date="2021-08" db="EMBL/GenBank/DDBJ databases">
        <authorList>
            <person name="Tani A."/>
            <person name="Ola A."/>
            <person name="Ogura Y."/>
            <person name="Katsura K."/>
            <person name="Hayashi T."/>
        </authorList>
    </citation>
    <scope>NUCLEOTIDE SEQUENCE</scope>
    <source>
        <strain evidence="1">DSM 19015</strain>
    </source>
</reference>
<dbReference type="Proteomes" id="UP001055125">
    <property type="component" value="Unassembled WGS sequence"/>
</dbReference>
<keyword evidence="2" id="KW-1185">Reference proteome</keyword>
<dbReference type="EMBL" id="BPQP01000017">
    <property type="protein sequence ID" value="GJD93981.1"/>
    <property type="molecule type" value="Genomic_DNA"/>
</dbReference>
<proteinExistence type="predicted"/>
<evidence type="ECO:0000313" key="2">
    <source>
        <dbReference type="Proteomes" id="UP001055125"/>
    </source>
</evidence>
<reference evidence="1" key="1">
    <citation type="journal article" date="2021" name="Front. Microbiol.">
        <title>Comprehensive Comparative Genomics and Phenotyping of Methylobacterium Species.</title>
        <authorList>
            <person name="Alessa O."/>
            <person name="Ogura Y."/>
            <person name="Fujitani Y."/>
            <person name="Takami H."/>
            <person name="Hayashi T."/>
            <person name="Sahin N."/>
            <person name="Tani A."/>
        </authorList>
    </citation>
    <scope>NUCLEOTIDE SEQUENCE</scope>
    <source>
        <strain evidence="1">DSM 19015</strain>
    </source>
</reference>
<sequence>MKGLSYLMVVTAESDARLVAGDKLYARFLKCTLNSLHFRKEAR</sequence>
<evidence type="ECO:0000313" key="1">
    <source>
        <dbReference type="EMBL" id="GJD93981.1"/>
    </source>
</evidence>
<accession>A0ABQ4RT81</accession>
<gene>
    <name evidence="1" type="ORF">OCOJLMKI_1179</name>
</gene>
<comment type="caution">
    <text evidence="1">The sequence shown here is derived from an EMBL/GenBank/DDBJ whole genome shotgun (WGS) entry which is preliminary data.</text>
</comment>